<evidence type="ECO:0000313" key="3">
    <source>
        <dbReference type="Proteomes" id="UP001176941"/>
    </source>
</evidence>
<sequence length="132" mass="14053">MGAWSLPSCPPQCFPASRRGLMHADTRQQRRLRSGGNLIREACLGCCQGRWQGATSGPGQDRMDLPPSQDPGAGIRQLPQLLLQDLGLSWEKPGRGPHTGVTSRLPSVTCKLSKSTAVQTQQVAPNPSAGAL</sequence>
<reference evidence="2" key="1">
    <citation type="submission" date="2023-04" db="EMBL/GenBank/DDBJ databases">
        <authorList>
            <consortium name="ELIXIR-Norway"/>
        </authorList>
    </citation>
    <scope>NUCLEOTIDE SEQUENCE [LARGE SCALE GENOMIC DNA]</scope>
</reference>
<evidence type="ECO:0000256" key="1">
    <source>
        <dbReference type="SAM" id="MobiDB-lite"/>
    </source>
</evidence>
<gene>
    <name evidence="2" type="ORF">MRATA1EN1_LOCUS22823</name>
</gene>
<dbReference type="EMBL" id="OX460345">
    <property type="protein sequence ID" value="CAI9173861.1"/>
    <property type="molecule type" value="Genomic_DNA"/>
</dbReference>
<protein>
    <submittedName>
        <fullName evidence="2">Uncharacterized protein</fullName>
    </submittedName>
</protein>
<evidence type="ECO:0000313" key="2">
    <source>
        <dbReference type="EMBL" id="CAI9173861.1"/>
    </source>
</evidence>
<organism evidence="2 3">
    <name type="scientific">Rangifer tarandus platyrhynchus</name>
    <name type="common">Svalbard reindeer</name>
    <dbReference type="NCBI Taxonomy" id="3082113"/>
    <lineage>
        <taxon>Eukaryota</taxon>
        <taxon>Metazoa</taxon>
        <taxon>Chordata</taxon>
        <taxon>Craniata</taxon>
        <taxon>Vertebrata</taxon>
        <taxon>Euteleostomi</taxon>
        <taxon>Mammalia</taxon>
        <taxon>Eutheria</taxon>
        <taxon>Laurasiatheria</taxon>
        <taxon>Artiodactyla</taxon>
        <taxon>Ruminantia</taxon>
        <taxon>Pecora</taxon>
        <taxon>Cervidae</taxon>
        <taxon>Odocoileinae</taxon>
        <taxon>Rangifer</taxon>
    </lineage>
</organism>
<dbReference type="Proteomes" id="UP001176941">
    <property type="component" value="Chromosome 34"/>
</dbReference>
<feature type="region of interest" description="Disordered" evidence="1">
    <location>
        <begin position="54"/>
        <end position="75"/>
    </location>
</feature>
<name>A0ABN8ZLN6_RANTA</name>
<accession>A0ABN8ZLN6</accession>
<proteinExistence type="predicted"/>
<keyword evidence="3" id="KW-1185">Reference proteome</keyword>